<sequence length="403" mass="45803">MEVKKGRSNGETQGIDRLSNLPDHILGSILSFLNANDAVRSSILSNRWRALWKTVPVLDFDGDLFKTEHKFSECVGKVLALRNHDCNLRSLGFNFGDHAWERQPNGELLFGFNFGDHVRDWPNGEKLFNQVMVYAASHGLQQLSVRCVLGTEVSNGTFNSLVGLVSYCNQSLETLELLRFHLTSAAYRLWPRFKMLTTLNLAFCYLHDPSSENSVDPFAKFPCLKNLRLVCCSPRAKVGPVSLKISGLQLLKLEMVDLVFFHGIEVTAPKLESFGCWGDVLLQEVPRLNICSIDRAYIRVARYEQTALQPLAKQYMELFRALYNTKSLTIYFDAIKILSETRDLLESELSPFIRLMSLNVLYSEQPLKIPSRVMLYFMGGSSDVEVEERIKFHKVAPPAFPYS</sequence>
<gene>
    <name evidence="2" type="ORF">LITE_LOCUS11586</name>
</gene>
<accession>A0AAV0IXP8</accession>
<dbReference type="PROSITE" id="PS50181">
    <property type="entry name" value="FBOX"/>
    <property type="match status" value="1"/>
</dbReference>
<dbReference type="Gene3D" id="3.80.10.10">
    <property type="entry name" value="Ribonuclease Inhibitor"/>
    <property type="match status" value="1"/>
</dbReference>
<evidence type="ECO:0000313" key="3">
    <source>
        <dbReference type="Proteomes" id="UP001154282"/>
    </source>
</evidence>
<dbReference type="PANTHER" id="PTHR34223:SF51">
    <property type="entry name" value="OS06G0556300 PROTEIN"/>
    <property type="match status" value="1"/>
</dbReference>
<comment type="caution">
    <text evidence="2">The sequence shown here is derived from an EMBL/GenBank/DDBJ whole genome shotgun (WGS) entry which is preliminary data.</text>
</comment>
<reference evidence="2" key="1">
    <citation type="submission" date="2022-08" db="EMBL/GenBank/DDBJ databases">
        <authorList>
            <person name="Gutierrez-Valencia J."/>
        </authorList>
    </citation>
    <scope>NUCLEOTIDE SEQUENCE</scope>
</reference>
<dbReference type="InterPro" id="IPR053197">
    <property type="entry name" value="F-box_SCFL_complex_component"/>
</dbReference>
<dbReference type="Gene3D" id="1.20.1280.50">
    <property type="match status" value="1"/>
</dbReference>
<evidence type="ECO:0000313" key="2">
    <source>
        <dbReference type="EMBL" id="CAI0402427.1"/>
    </source>
</evidence>
<evidence type="ECO:0000259" key="1">
    <source>
        <dbReference type="PROSITE" id="PS50181"/>
    </source>
</evidence>
<dbReference type="CDD" id="cd22160">
    <property type="entry name" value="F-box_AtFBL13-like"/>
    <property type="match status" value="1"/>
</dbReference>
<dbReference type="InterPro" id="IPR053781">
    <property type="entry name" value="F-box_AtFBL13-like"/>
</dbReference>
<dbReference type="AlphaFoldDB" id="A0AAV0IXP8"/>
<name>A0AAV0IXP8_9ROSI</name>
<keyword evidence="3" id="KW-1185">Reference proteome</keyword>
<dbReference type="InterPro" id="IPR001810">
    <property type="entry name" value="F-box_dom"/>
</dbReference>
<dbReference type="EMBL" id="CAMGYJ010000004">
    <property type="protein sequence ID" value="CAI0402427.1"/>
    <property type="molecule type" value="Genomic_DNA"/>
</dbReference>
<dbReference type="SUPFAM" id="SSF52047">
    <property type="entry name" value="RNI-like"/>
    <property type="match status" value="1"/>
</dbReference>
<feature type="domain" description="F-box" evidence="1">
    <location>
        <begin position="15"/>
        <end position="68"/>
    </location>
</feature>
<organism evidence="2 3">
    <name type="scientific">Linum tenue</name>
    <dbReference type="NCBI Taxonomy" id="586396"/>
    <lineage>
        <taxon>Eukaryota</taxon>
        <taxon>Viridiplantae</taxon>
        <taxon>Streptophyta</taxon>
        <taxon>Embryophyta</taxon>
        <taxon>Tracheophyta</taxon>
        <taxon>Spermatophyta</taxon>
        <taxon>Magnoliopsida</taxon>
        <taxon>eudicotyledons</taxon>
        <taxon>Gunneridae</taxon>
        <taxon>Pentapetalae</taxon>
        <taxon>rosids</taxon>
        <taxon>fabids</taxon>
        <taxon>Malpighiales</taxon>
        <taxon>Linaceae</taxon>
        <taxon>Linum</taxon>
    </lineage>
</organism>
<dbReference type="Proteomes" id="UP001154282">
    <property type="component" value="Unassembled WGS sequence"/>
</dbReference>
<protein>
    <recommendedName>
        <fullName evidence="1">F-box domain-containing protein</fullName>
    </recommendedName>
</protein>
<dbReference type="Pfam" id="PF00646">
    <property type="entry name" value="F-box"/>
    <property type="match status" value="1"/>
</dbReference>
<dbReference type="InterPro" id="IPR032675">
    <property type="entry name" value="LRR_dom_sf"/>
</dbReference>
<dbReference type="InterPro" id="IPR036047">
    <property type="entry name" value="F-box-like_dom_sf"/>
</dbReference>
<dbReference type="SUPFAM" id="SSF81383">
    <property type="entry name" value="F-box domain"/>
    <property type="match status" value="1"/>
</dbReference>
<dbReference type="PANTHER" id="PTHR34223">
    <property type="entry name" value="OS11G0201299 PROTEIN"/>
    <property type="match status" value="1"/>
</dbReference>
<proteinExistence type="predicted"/>